<sequence length="184" mass="21331">FAFSVPSINRAAPAERYEWVVLRQGMKNSPTLCQMYMYVAWALQPLRRLWPHTIIYHYMDDILCCQKDPWMDVHVQQIAELLKQKGLFISPEKIQRQAPWKYLGWTIENAKIRPQKLELKTDLATLNDVQKFLGDVQWVRNCVGITNEDISPLAPLLRGTHPAAPICITPEQSVAIQRIVDKLH</sequence>
<organism evidence="10 11">
    <name type="scientific">Steatornis caripensis</name>
    <name type="common">Oilbird</name>
    <dbReference type="NCBI Taxonomy" id="48435"/>
    <lineage>
        <taxon>Eukaryota</taxon>
        <taxon>Metazoa</taxon>
        <taxon>Chordata</taxon>
        <taxon>Craniata</taxon>
        <taxon>Vertebrata</taxon>
        <taxon>Euteleostomi</taxon>
        <taxon>Archelosauria</taxon>
        <taxon>Archosauria</taxon>
        <taxon>Dinosauria</taxon>
        <taxon>Saurischia</taxon>
        <taxon>Theropoda</taxon>
        <taxon>Coelurosauria</taxon>
        <taxon>Aves</taxon>
        <taxon>Neognathae</taxon>
        <taxon>Neoaves</taxon>
        <taxon>Strisores</taxon>
        <taxon>Caprimulgiformes</taxon>
        <taxon>Steatornithidae</taxon>
        <taxon>Steatornis</taxon>
    </lineage>
</organism>
<name>A0A7K6WZX9_STECA</name>
<dbReference type="Pfam" id="PF00078">
    <property type="entry name" value="RVT_1"/>
    <property type="match status" value="1"/>
</dbReference>
<dbReference type="EC" id="3.1.26.4" evidence="2"/>
<evidence type="ECO:0000313" key="11">
    <source>
        <dbReference type="Proteomes" id="UP000516988"/>
    </source>
</evidence>
<dbReference type="GO" id="GO:0035613">
    <property type="term" value="F:RNA stem-loop binding"/>
    <property type="evidence" value="ECO:0007669"/>
    <property type="project" value="TreeGrafter"/>
</dbReference>
<keyword evidence="4" id="KW-0548">Nucleotidyltransferase</keyword>
<dbReference type="PANTHER" id="PTHR41694:SF3">
    <property type="entry name" value="RNA-DIRECTED DNA POLYMERASE-RELATED"/>
    <property type="match status" value="1"/>
</dbReference>
<evidence type="ECO:0000256" key="3">
    <source>
        <dbReference type="ARBA" id="ARBA00022679"/>
    </source>
</evidence>
<keyword evidence="11" id="KW-1185">Reference proteome</keyword>
<dbReference type="Gene3D" id="3.10.10.10">
    <property type="entry name" value="HIV Type 1 Reverse Transcriptase, subunit A, domain 1"/>
    <property type="match status" value="1"/>
</dbReference>
<dbReference type="InterPro" id="IPR000477">
    <property type="entry name" value="RT_dom"/>
</dbReference>
<protein>
    <recommendedName>
        <fullName evidence="2">ribonuclease H</fullName>
        <ecNumber evidence="2">3.1.26.4</ecNumber>
    </recommendedName>
</protein>
<evidence type="ECO:0000256" key="7">
    <source>
        <dbReference type="ARBA" id="ARBA00022801"/>
    </source>
</evidence>
<evidence type="ECO:0000256" key="2">
    <source>
        <dbReference type="ARBA" id="ARBA00012180"/>
    </source>
</evidence>
<dbReference type="SUPFAM" id="SSF56672">
    <property type="entry name" value="DNA/RNA polymerases"/>
    <property type="match status" value="1"/>
</dbReference>
<keyword evidence="3" id="KW-0808">Transferase</keyword>
<comment type="caution">
    <text evidence="10">The sequence shown here is derived from an EMBL/GenBank/DDBJ whole genome shotgun (WGS) entry which is preliminary data.</text>
</comment>
<evidence type="ECO:0000259" key="9">
    <source>
        <dbReference type="PROSITE" id="PS50878"/>
    </source>
</evidence>
<accession>A0A7K6WZX9</accession>
<dbReference type="InterPro" id="IPR010661">
    <property type="entry name" value="RVT_thumb"/>
</dbReference>
<dbReference type="PROSITE" id="PS50878">
    <property type="entry name" value="RT_POL"/>
    <property type="match status" value="1"/>
</dbReference>
<reference evidence="10 11" key="1">
    <citation type="submission" date="2019-09" db="EMBL/GenBank/DDBJ databases">
        <title>Bird 10,000 Genomes (B10K) Project - Family phase.</title>
        <authorList>
            <person name="Zhang G."/>
        </authorList>
    </citation>
    <scope>NUCLEOTIDE SEQUENCE [LARGE SCALE GENOMIC DNA]</scope>
    <source>
        <strain evidence="10">OUT-0004</strain>
    </source>
</reference>
<evidence type="ECO:0000256" key="5">
    <source>
        <dbReference type="ARBA" id="ARBA00022722"/>
    </source>
</evidence>
<keyword evidence="8" id="KW-0695">RNA-directed DNA polymerase</keyword>
<keyword evidence="5" id="KW-0540">Nuclease</keyword>
<evidence type="ECO:0000256" key="8">
    <source>
        <dbReference type="ARBA" id="ARBA00022918"/>
    </source>
</evidence>
<evidence type="ECO:0000313" key="10">
    <source>
        <dbReference type="EMBL" id="NWX52578.1"/>
    </source>
</evidence>
<feature type="non-terminal residue" evidence="10">
    <location>
        <position position="1"/>
    </location>
</feature>
<feature type="non-terminal residue" evidence="10">
    <location>
        <position position="184"/>
    </location>
</feature>
<dbReference type="Gene3D" id="3.30.70.270">
    <property type="match status" value="2"/>
</dbReference>
<gene>
    <name evidence="10" type="primary">Ervk18_6</name>
    <name evidence="10" type="ORF">STECAR_R14639</name>
</gene>
<dbReference type="GO" id="GO:0004523">
    <property type="term" value="F:RNA-DNA hybrid ribonuclease activity"/>
    <property type="evidence" value="ECO:0007669"/>
    <property type="project" value="UniProtKB-EC"/>
</dbReference>
<dbReference type="Proteomes" id="UP000516988">
    <property type="component" value="Unassembled WGS sequence"/>
</dbReference>
<evidence type="ECO:0000256" key="4">
    <source>
        <dbReference type="ARBA" id="ARBA00022695"/>
    </source>
</evidence>
<dbReference type="GO" id="GO:0003964">
    <property type="term" value="F:RNA-directed DNA polymerase activity"/>
    <property type="evidence" value="ECO:0007669"/>
    <property type="project" value="UniProtKB-KW"/>
</dbReference>
<dbReference type="Pfam" id="PF06817">
    <property type="entry name" value="RVT_thumb"/>
    <property type="match status" value="1"/>
</dbReference>
<dbReference type="InterPro" id="IPR043502">
    <property type="entry name" value="DNA/RNA_pol_sf"/>
</dbReference>
<dbReference type="OrthoDB" id="6773263at2759"/>
<proteinExistence type="inferred from homology"/>
<feature type="domain" description="Reverse transcriptase" evidence="9">
    <location>
        <begin position="1"/>
        <end position="107"/>
    </location>
</feature>
<dbReference type="PANTHER" id="PTHR41694">
    <property type="entry name" value="ENDOGENOUS RETROVIRUS GROUP K MEMBER POL PROTEIN"/>
    <property type="match status" value="1"/>
</dbReference>
<evidence type="ECO:0000256" key="1">
    <source>
        <dbReference type="ARBA" id="ARBA00010879"/>
    </source>
</evidence>
<dbReference type="AlphaFoldDB" id="A0A7K6WZX9"/>
<dbReference type="InterPro" id="IPR043128">
    <property type="entry name" value="Rev_trsase/Diguanyl_cyclase"/>
</dbReference>
<keyword evidence="6" id="KW-0255">Endonuclease</keyword>
<dbReference type="EMBL" id="VZSC01019304">
    <property type="protein sequence ID" value="NWX52578.1"/>
    <property type="molecule type" value="Genomic_DNA"/>
</dbReference>
<comment type="similarity">
    <text evidence="1">Belongs to the beta type-B retroviral polymerase family. HERV class-II K(HML-2) pol subfamily.</text>
</comment>
<evidence type="ECO:0000256" key="6">
    <source>
        <dbReference type="ARBA" id="ARBA00022759"/>
    </source>
</evidence>
<keyword evidence="7" id="KW-0378">Hydrolase</keyword>